<dbReference type="Proteomes" id="UP000504603">
    <property type="component" value="Unplaced"/>
</dbReference>
<protein>
    <submittedName>
        <fullName evidence="2 3">Uncharacterized protein LOC111023906 isoform X2</fullName>
    </submittedName>
</protein>
<evidence type="ECO:0000313" key="3">
    <source>
        <dbReference type="RefSeq" id="XP_022157108.1"/>
    </source>
</evidence>
<dbReference type="RefSeq" id="XP_022157108.1">
    <property type="nucleotide sequence ID" value="XM_022301416.1"/>
</dbReference>
<dbReference type="PANTHER" id="PTHR33018">
    <property type="entry name" value="OS10G0338966 PROTEIN-RELATED"/>
    <property type="match status" value="1"/>
</dbReference>
<dbReference type="InterPro" id="IPR004252">
    <property type="entry name" value="Probable_transposase_24"/>
</dbReference>
<dbReference type="PANTHER" id="PTHR33018:SF34">
    <property type="entry name" value="OS02G0472350 PROTEIN"/>
    <property type="match status" value="1"/>
</dbReference>
<gene>
    <name evidence="2 3" type="primary">LOC111023906</name>
</gene>
<proteinExistence type="predicted"/>
<dbReference type="GeneID" id="111023906"/>
<accession>A0A6J1DTP1</accession>
<dbReference type="Pfam" id="PF03004">
    <property type="entry name" value="Transposase_24"/>
    <property type="match status" value="1"/>
</dbReference>
<reference evidence="2 3" key="1">
    <citation type="submission" date="2025-04" db="UniProtKB">
        <authorList>
            <consortium name="RefSeq"/>
        </authorList>
    </citation>
    <scope>IDENTIFICATION</scope>
    <source>
        <strain evidence="2 3">OHB3-1</strain>
    </source>
</reference>
<dbReference type="AlphaFoldDB" id="A0A6J1DTP1"/>
<keyword evidence="1" id="KW-1185">Reference proteome</keyword>
<evidence type="ECO:0000313" key="2">
    <source>
        <dbReference type="RefSeq" id="XP_022157107.1"/>
    </source>
</evidence>
<evidence type="ECO:0000313" key="1">
    <source>
        <dbReference type="Proteomes" id="UP000504603"/>
    </source>
</evidence>
<name>A0A6J1DTP1_MOMCH</name>
<dbReference type="RefSeq" id="XP_022157107.1">
    <property type="nucleotide sequence ID" value="XM_022301415.1"/>
</dbReference>
<organism evidence="1 2">
    <name type="scientific">Momordica charantia</name>
    <name type="common">Bitter gourd</name>
    <name type="synonym">Balsam pear</name>
    <dbReference type="NCBI Taxonomy" id="3673"/>
    <lineage>
        <taxon>Eukaryota</taxon>
        <taxon>Viridiplantae</taxon>
        <taxon>Streptophyta</taxon>
        <taxon>Embryophyta</taxon>
        <taxon>Tracheophyta</taxon>
        <taxon>Spermatophyta</taxon>
        <taxon>Magnoliopsida</taxon>
        <taxon>eudicotyledons</taxon>
        <taxon>Gunneridae</taxon>
        <taxon>Pentapetalae</taxon>
        <taxon>rosids</taxon>
        <taxon>fabids</taxon>
        <taxon>Cucurbitales</taxon>
        <taxon>Cucurbitaceae</taxon>
        <taxon>Momordiceae</taxon>
        <taxon>Momordica</taxon>
    </lineage>
</organism>
<sequence length="202" mass="23841">MDEFSQKPICKNATRMSNAIRSIVRENFDPALYSRWLDVPMEVRDAAKQRIVNLFKVNMSQAIIRKYVHTALRTTFKEFRAELHAHYKENGPPNVAREKPHARITKLQDWHKLCDRWETPDWKEKSGKAKRSRAKLPYNHRAGSKSFGRLQHELKERRGVEIGPIEMFKETRHPDKGWVSGGESTYVRVKSSYSLWEYMILK</sequence>